<evidence type="ECO:0000313" key="5">
    <source>
        <dbReference type="EMBL" id="KAJ6439251.1"/>
    </source>
</evidence>
<dbReference type="SUPFAM" id="SSF56672">
    <property type="entry name" value="DNA/RNA polymerases"/>
    <property type="match status" value="1"/>
</dbReference>
<accession>A0AB34FKR5</accession>
<keyword evidence="5" id="KW-0540">Nuclease</keyword>
<dbReference type="GO" id="GO:0004519">
    <property type="term" value="F:endonuclease activity"/>
    <property type="evidence" value="ECO:0007669"/>
    <property type="project" value="UniProtKB-KW"/>
</dbReference>
<evidence type="ECO:0000313" key="6">
    <source>
        <dbReference type="Proteomes" id="UP001163105"/>
    </source>
</evidence>
<dbReference type="AlphaFoldDB" id="A0AB34FKR5"/>
<keyword evidence="5" id="KW-0255">Endonuclease</keyword>
<comment type="subcellular location">
    <subcellularLocation>
        <location evidence="1">Mitochondrion</location>
    </subcellularLocation>
</comment>
<evidence type="ECO:0000259" key="4">
    <source>
        <dbReference type="PROSITE" id="PS50878"/>
    </source>
</evidence>
<dbReference type="GO" id="GO:0005739">
    <property type="term" value="C:mitochondrion"/>
    <property type="evidence" value="ECO:0007669"/>
    <property type="project" value="UniProtKB-SubCell"/>
</dbReference>
<gene>
    <name evidence="5" type="ORF">O9K51_08664</name>
</gene>
<proteinExistence type="predicted"/>
<keyword evidence="6" id="KW-1185">Reference proteome</keyword>
<dbReference type="PROSITE" id="PS50878">
    <property type="entry name" value="RT_POL"/>
    <property type="match status" value="1"/>
</dbReference>
<keyword evidence="5" id="KW-0378">Hydrolase</keyword>
<evidence type="ECO:0000256" key="3">
    <source>
        <dbReference type="SAM" id="MobiDB-lite"/>
    </source>
</evidence>
<feature type="region of interest" description="Disordered" evidence="3">
    <location>
        <begin position="572"/>
        <end position="591"/>
    </location>
</feature>
<dbReference type="Gene3D" id="1.25.40.10">
    <property type="entry name" value="Tetratricopeptide repeat domain"/>
    <property type="match status" value="1"/>
</dbReference>
<dbReference type="SUPFAM" id="SSF48452">
    <property type="entry name" value="TPR-like"/>
    <property type="match status" value="1"/>
</dbReference>
<name>A0AB34FKR5_9HYPO</name>
<dbReference type="InterPro" id="IPR043502">
    <property type="entry name" value="DNA/RNA_pol_sf"/>
</dbReference>
<dbReference type="InterPro" id="IPR000477">
    <property type="entry name" value="RT_dom"/>
</dbReference>
<organism evidence="5 6">
    <name type="scientific">Purpureocillium lavendulum</name>
    <dbReference type="NCBI Taxonomy" id="1247861"/>
    <lineage>
        <taxon>Eukaryota</taxon>
        <taxon>Fungi</taxon>
        <taxon>Dikarya</taxon>
        <taxon>Ascomycota</taxon>
        <taxon>Pezizomycotina</taxon>
        <taxon>Sordariomycetes</taxon>
        <taxon>Hypocreomycetidae</taxon>
        <taxon>Hypocreales</taxon>
        <taxon>Ophiocordycipitaceae</taxon>
        <taxon>Purpureocillium</taxon>
    </lineage>
</organism>
<dbReference type="InterPro" id="IPR011990">
    <property type="entry name" value="TPR-like_helical_dom_sf"/>
</dbReference>
<protein>
    <submittedName>
        <fullName evidence="5">Endonuclease/exonuclease/phosphatase</fullName>
    </submittedName>
</protein>
<dbReference type="Pfam" id="PF00078">
    <property type="entry name" value="RVT_1"/>
    <property type="match status" value="1"/>
</dbReference>
<reference evidence="5" key="1">
    <citation type="submission" date="2023-01" db="EMBL/GenBank/DDBJ databases">
        <title>The growth and conidiation of Purpureocillium lavendulum are regulated by nitrogen source and histone H3K14 acetylation.</title>
        <authorList>
            <person name="Tang P."/>
            <person name="Han J."/>
            <person name="Zhang C."/>
            <person name="Tang P."/>
            <person name="Qi F."/>
            <person name="Zhang K."/>
            <person name="Liang L."/>
        </authorList>
    </citation>
    <scope>NUCLEOTIDE SEQUENCE</scope>
    <source>
        <strain evidence="5">YMF1.00683</strain>
    </source>
</reference>
<dbReference type="Proteomes" id="UP001163105">
    <property type="component" value="Unassembled WGS sequence"/>
</dbReference>
<evidence type="ECO:0000256" key="2">
    <source>
        <dbReference type="ARBA" id="ARBA00023128"/>
    </source>
</evidence>
<dbReference type="EMBL" id="JAQHRD010000007">
    <property type="protein sequence ID" value="KAJ6439251.1"/>
    <property type="molecule type" value="Genomic_DNA"/>
</dbReference>
<dbReference type="PANTHER" id="PTHR33481">
    <property type="entry name" value="REVERSE TRANSCRIPTASE"/>
    <property type="match status" value="1"/>
</dbReference>
<evidence type="ECO:0000256" key="1">
    <source>
        <dbReference type="ARBA" id="ARBA00004173"/>
    </source>
</evidence>
<sequence>MVGLFLRSLQFAYWAEYSYTDIGDFQAIRSALILLRKWSRGLSGTIKELLHLDDYFETPYKILHRAYQETNCDKVLKWLALMRLEFYLYDMGRITDIEEIRDQVADRLSNLLGSRHPLTLQARSDAAYAPLFKGEVLKAHRMYVEIARDQRATSPNINHQDLFFTLLYQGQAEFLMNRTTKALETLSSASAGFLSALDALVGHHMRSLRTIEHVRQIREEQYGPDDSFAVTTRCFTGGMYRIVGDKEQALANLERGLRFRQQFLPICDLLTLDPAIILAIAYRDFGMNEQAEKLLEELETHGKLEEKDRGKTDLAINLLQALLTQTDRWQNNRSLLWVRLDLASMLRYRHREGDNSAAASLFQGIVTEALANDDTGEPDPPVVLGLAEKAIRLSTIDLVLASEELAGSVISCKTLASNHGLDHEAIDTVFDISVPERKMPERLLLKNAPWNEINKRVAAALGTDPVEGTVQHQTDRLMAPRRRGRVSEQLEGTARGAAKQYHDAIRQQRKKHWNEFMADNDNIWQAAKYLKSGDASAFGKVPQLHRSDGSVTTNTKEQVAVMLTAFFPPLPETIEEEGDRPQRGTAVPMPDITPSEVERQLFAAKSWKAPGEDGLPAMVWKQLWPSVKHQVVALFRASLEQGTLPEQWRHAKIIPLKKPDKPDYAVTKAWRPISLLSTLGKVLESVVAERISHAVETYGLLPTNHFGARKQRSAEQALMLLQEQIYAAWRGRRVFSLVSFDVKGAYNGVCKARLIQRMRARALPESLLRWVEAFCSNHTATLQINGQSTDV</sequence>
<feature type="domain" description="Reverse transcriptase" evidence="4">
    <location>
        <begin position="637"/>
        <end position="791"/>
    </location>
</feature>
<dbReference type="PANTHER" id="PTHR33481:SF1">
    <property type="entry name" value="ENDONUCLEASE_EXONUCLEASE_PHOSPHATASE DOMAIN-CONTAINING PROTEIN-RELATED"/>
    <property type="match status" value="1"/>
</dbReference>
<keyword evidence="2" id="KW-0496">Mitochondrion</keyword>
<comment type="caution">
    <text evidence="5">The sequence shown here is derived from an EMBL/GenBank/DDBJ whole genome shotgun (WGS) entry which is preliminary data.</text>
</comment>